<evidence type="ECO:0000256" key="1">
    <source>
        <dbReference type="SAM" id="MobiDB-lite"/>
    </source>
</evidence>
<comment type="caution">
    <text evidence="3">The sequence shown here is derived from an EMBL/GenBank/DDBJ whole genome shotgun (WGS) entry which is preliminary data.</text>
</comment>
<proteinExistence type="predicted"/>
<keyword evidence="2" id="KW-0472">Membrane</keyword>
<keyword evidence="4" id="KW-1185">Reference proteome</keyword>
<keyword evidence="2" id="KW-0812">Transmembrane</keyword>
<dbReference type="Proteomes" id="UP001500305">
    <property type="component" value="Unassembled WGS sequence"/>
</dbReference>
<feature type="transmembrane region" description="Helical" evidence="2">
    <location>
        <begin position="132"/>
        <end position="155"/>
    </location>
</feature>
<feature type="region of interest" description="Disordered" evidence="1">
    <location>
        <begin position="162"/>
        <end position="188"/>
    </location>
</feature>
<name>A0ABP5QMF2_9ACTN</name>
<organism evidence="3 4">
    <name type="scientific">Kitasatospora cystarginea</name>
    <dbReference type="NCBI Taxonomy" id="58350"/>
    <lineage>
        <taxon>Bacteria</taxon>
        <taxon>Bacillati</taxon>
        <taxon>Actinomycetota</taxon>
        <taxon>Actinomycetes</taxon>
        <taxon>Kitasatosporales</taxon>
        <taxon>Streptomycetaceae</taxon>
        <taxon>Kitasatospora</taxon>
    </lineage>
</organism>
<evidence type="ECO:0008006" key="5">
    <source>
        <dbReference type="Google" id="ProtNLM"/>
    </source>
</evidence>
<reference evidence="4" key="1">
    <citation type="journal article" date="2019" name="Int. J. Syst. Evol. Microbiol.">
        <title>The Global Catalogue of Microorganisms (GCM) 10K type strain sequencing project: providing services to taxonomists for standard genome sequencing and annotation.</title>
        <authorList>
            <consortium name="The Broad Institute Genomics Platform"/>
            <consortium name="The Broad Institute Genome Sequencing Center for Infectious Disease"/>
            <person name="Wu L."/>
            <person name="Ma J."/>
        </authorList>
    </citation>
    <scope>NUCLEOTIDE SEQUENCE [LARGE SCALE GENOMIC DNA]</scope>
    <source>
        <strain evidence="4">JCM 7356</strain>
    </source>
</reference>
<evidence type="ECO:0000313" key="3">
    <source>
        <dbReference type="EMBL" id="GAA2237527.1"/>
    </source>
</evidence>
<accession>A0ABP5QMF2</accession>
<evidence type="ECO:0000313" key="4">
    <source>
        <dbReference type="Proteomes" id="UP001500305"/>
    </source>
</evidence>
<feature type="transmembrane region" description="Helical" evidence="2">
    <location>
        <begin position="92"/>
        <end position="112"/>
    </location>
</feature>
<feature type="transmembrane region" description="Helical" evidence="2">
    <location>
        <begin position="58"/>
        <end position="80"/>
    </location>
</feature>
<dbReference type="RefSeq" id="WP_344635739.1">
    <property type="nucleotide sequence ID" value="NZ_BAAATR010000006.1"/>
</dbReference>
<keyword evidence="2" id="KW-1133">Transmembrane helix</keyword>
<feature type="transmembrane region" description="Helical" evidence="2">
    <location>
        <begin position="20"/>
        <end position="38"/>
    </location>
</feature>
<evidence type="ECO:0000256" key="2">
    <source>
        <dbReference type="SAM" id="Phobius"/>
    </source>
</evidence>
<protein>
    <recommendedName>
        <fullName evidence="5">Permease</fullName>
    </recommendedName>
</protein>
<gene>
    <name evidence="3" type="ORF">GCM10010430_18100</name>
</gene>
<dbReference type="EMBL" id="BAAATR010000006">
    <property type="protein sequence ID" value="GAA2237527.1"/>
    <property type="molecule type" value="Genomic_DNA"/>
</dbReference>
<sequence>MRAGRTGENAAAPIWRRRLLLGGGLLVAGAVVYFAWAATIPRWWAQRVGNMVNGHLSAGLLLGLVFGICFTLLPLLAAWAGLHRRRPWKVTLAWLVLALLLAMPNLWTLGIAVGSGSAAHAGERVMDVRAPWFRGSTLIGAIIAAVIFAGLMVFTRARWPGRGKKPGKGRGNGKDHGESAADEPGSAG</sequence>